<evidence type="ECO:0000313" key="10">
    <source>
        <dbReference type="EMBL" id="SVA71308.1"/>
    </source>
</evidence>
<dbReference type="Pfam" id="PF00111">
    <property type="entry name" value="Fer2"/>
    <property type="match status" value="1"/>
</dbReference>
<dbReference type="InterPro" id="IPR001041">
    <property type="entry name" value="2Fe-2S_ferredoxin-type"/>
</dbReference>
<evidence type="ECO:0000256" key="7">
    <source>
        <dbReference type="ARBA" id="ARBA00023014"/>
    </source>
</evidence>
<dbReference type="GO" id="GO:0046872">
    <property type="term" value="F:metal ion binding"/>
    <property type="evidence" value="ECO:0007669"/>
    <property type="project" value="UniProtKB-KW"/>
</dbReference>
<dbReference type="InterPro" id="IPR006058">
    <property type="entry name" value="2Fe2S_fd_BS"/>
</dbReference>
<gene>
    <name evidence="10" type="ORF">METZ01_LOCUS124162</name>
</gene>
<dbReference type="InterPro" id="IPR012675">
    <property type="entry name" value="Beta-grasp_dom_sf"/>
</dbReference>
<evidence type="ECO:0000256" key="5">
    <source>
        <dbReference type="ARBA" id="ARBA00022982"/>
    </source>
</evidence>
<dbReference type="PROSITE" id="PS51085">
    <property type="entry name" value="2FE2S_FER_2"/>
    <property type="match status" value="1"/>
</dbReference>
<dbReference type="Gene3D" id="3.10.20.30">
    <property type="match status" value="1"/>
</dbReference>
<dbReference type="PANTHER" id="PTHR43112:SF3">
    <property type="entry name" value="FERREDOXIN-2, CHLOROPLASTIC"/>
    <property type="match status" value="1"/>
</dbReference>
<keyword evidence="4" id="KW-0479">Metal-binding</keyword>
<dbReference type="PROSITE" id="PS00197">
    <property type="entry name" value="2FE2S_FER_1"/>
    <property type="match status" value="1"/>
</dbReference>
<name>A0A381Y2S2_9ZZZZ</name>
<evidence type="ECO:0000256" key="4">
    <source>
        <dbReference type="ARBA" id="ARBA00022723"/>
    </source>
</evidence>
<evidence type="ECO:0000256" key="3">
    <source>
        <dbReference type="ARBA" id="ARBA00022714"/>
    </source>
</evidence>
<evidence type="ECO:0000256" key="2">
    <source>
        <dbReference type="ARBA" id="ARBA00022448"/>
    </source>
</evidence>
<evidence type="ECO:0000256" key="8">
    <source>
        <dbReference type="ARBA" id="ARBA00034078"/>
    </source>
</evidence>
<evidence type="ECO:0000259" key="9">
    <source>
        <dbReference type="PROSITE" id="PS51085"/>
    </source>
</evidence>
<sequence length="114" mass="13144">MFENVLNFFIKKDKHFVANIVNANKTLKVRRGEKLLTAALENGIKWPHYCRVGSCGTCRCKLLEGKIRPLTDFGYVLGAEQLKEGYILACQSILKSEIKVELNFKQKRIRRTKI</sequence>
<comment type="similarity">
    <text evidence="1">Belongs to the 2Fe2S plant-type ferredoxin family.</text>
</comment>
<dbReference type="EMBL" id="UINC01017257">
    <property type="protein sequence ID" value="SVA71308.1"/>
    <property type="molecule type" value="Genomic_DNA"/>
</dbReference>
<keyword evidence="6" id="KW-0408">Iron</keyword>
<evidence type="ECO:0000256" key="6">
    <source>
        <dbReference type="ARBA" id="ARBA00023004"/>
    </source>
</evidence>
<dbReference type="SUPFAM" id="SSF54292">
    <property type="entry name" value="2Fe-2S ferredoxin-like"/>
    <property type="match status" value="1"/>
</dbReference>
<keyword evidence="3" id="KW-0001">2Fe-2S</keyword>
<keyword evidence="7" id="KW-0411">Iron-sulfur</keyword>
<dbReference type="CDD" id="cd00207">
    <property type="entry name" value="fer2"/>
    <property type="match status" value="1"/>
</dbReference>
<accession>A0A381Y2S2</accession>
<dbReference type="InterPro" id="IPR036010">
    <property type="entry name" value="2Fe-2S_ferredoxin-like_sf"/>
</dbReference>
<dbReference type="GO" id="GO:0051537">
    <property type="term" value="F:2 iron, 2 sulfur cluster binding"/>
    <property type="evidence" value="ECO:0007669"/>
    <property type="project" value="UniProtKB-KW"/>
</dbReference>
<comment type="cofactor">
    <cofactor evidence="8">
        <name>[2Fe-2S] cluster</name>
        <dbReference type="ChEBI" id="CHEBI:190135"/>
    </cofactor>
</comment>
<keyword evidence="5" id="KW-0249">Electron transport</keyword>
<organism evidence="10">
    <name type="scientific">marine metagenome</name>
    <dbReference type="NCBI Taxonomy" id="408172"/>
    <lineage>
        <taxon>unclassified sequences</taxon>
        <taxon>metagenomes</taxon>
        <taxon>ecological metagenomes</taxon>
    </lineage>
</organism>
<proteinExistence type="inferred from homology"/>
<keyword evidence="2" id="KW-0813">Transport</keyword>
<reference evidence="10" key="1">
    <citation type="submission" date="2018-05" db="EMBL/GenBank/DDBJ databases">
        <authorList>
            <person name="Lanie J.A."/>
            <person name="Ng W.-L."/>
            <person name="Kazmierczak K.M."/>
            <person name="Andrzejewski T.M."/>
            <person name="Davidsen T.M."/>
            <person name="Wayne K.J."/>
            <person name="Tettelin H."/>
            <person name="Glass J.I."/>
            <person name="Rusch D."/>
            <person name="Podicherti R."/>
            <person name="Tsui H.-C.T."/>
            <person name="Winkler M.E."/>
        </authorList>
    </citation>
    <scope>NUCLEOTIDE SEQUENCE</scope>
</reference>
<dbReference type="PANTHER" id="PTHR43112">
    <property type="entry name" value="FERREDOXIN"/>
    <property type="match status" value="1"/>
</dbReference>
<protein>
    <recommendedName>
        <fullName evidence="9">2Fe-2S ferredoxin-type domain-containing protein</fullName>
    </recommendedName>
</protein>
<feature type="domain" description="2Fe-2S ferredoxin-type" evidence="9">
    <location>
        <begin position="15"/>
        <end position="106"/>
    </location>
</feature>
<evidence type="ECO:0000256" key="1">
    <source>
        <dbReference type="ARBA" id="ARBA00007874"/>
    </source>
</evidence>
<dbReference type="AlphaFoldDB" id="A0A381Y2S2"/>